<name>A0ACC3DV59_9PEZI</name>
<sequence>MPKRKRDDSVQASYNLSDTSEEALKTRRPLVKQKIDHGKKTLVRALKLAKGFERQKLGRRHKAAAQKNEDKELARLDAEIEALKTLDLPNLAESHIYKTLLKNKAIAESPALPQSIKTPSKPATDPATANVTARLYNANPVKEAMAAHLQDLRAVMGIEGMKDVAKKAKTERAGGAKAPALRRTSEDEEDGSVSELDSGAEAMVRAKQASRRLSDALGEPKGSGSESEGYEEYDARVATSSEEESDEEITDQAETMNEDAKPPTKGHVEYRPSSLSPPPEDESDDNPIEPASASPKPAAKKFKAKPAAPAPRTSTFLPSLTMGGYWSGSGSEPEDVTDEVAP</sequence>
<proteinExistence type="predicted"/>
<gene>
    <name evidence="1" type="ORF">LTS18_001138</name>
</gene>
<dbReference type="EMBL" id="JAWDJW010000553">
    <property type="protein sequence ID" value="KAK3080467.1"/>
    <property type="molecule type" value="Genomic_DNA"/>
</dbReference>
<dbReference type="Proteomes" id="UP001186974">
    <property type="component" value="Unassembled WGS sequence"/>
</dbReference>
<feature type="non-terminal residue" evidence="1">
    <location>
        <position position="342"/>
    </location>
</feature>
<evidence type="ECO:0000313" key="2">
    <source>
        <dbReference type="Proteomes" id="UP001186974"/>
    </source>
</evidence>
<comment type="caution">
    <text evidence="1">The sequence shown here is derived from an EMBL/GenBank/DDBJ whole genome shotgun (WGS) entry which is preliminary data.</text>
</comment>
<evidence type="ECO:0000313" key="1">
    <source>
        <dbReference type="EMBL" id="KAK3080467.1"/>
    </source>
</evidence>
<reference evidence="1" key="1">
    <citation type="submission" date="2024-09" db="EMBL/GenBank/DDBJ databases">
        <title>Black Yeasts Isolated from many extreme environments.</title>
        <authorList>
            <person name="Coleine C."/>
            <person name="Stajich J.E."/>
            <person name="Selbmann L."/>
        </authorList>
    </citation>
    <scope>NUCLEOTIDE SEQUENCE</scope>
    <source>
        <strain evidence="1">CCFEE 5737</strain>
    </source>
</reference>
<organism evidence="1 2">
    <name type="scientific">Coniosporium uncinatum</name>
    <dbReference type="NCBI Taxonomy" id="93489"/>
    <lineage>
        <taxon>Eukaryota</taxon>
        <taxon>Fungi</taxon>
        <taxon>Dikarya</taxon>
        <taxon>Ascomycota</taxon>
        <taxon>Pezizomycotina</taxon>
        <taxon>Dothideomycetes</taxon>
        <taxon>Dothideomycetes incertae sedis</taxon>
        <taxon>Coniosporium</taxon>
    </lineage>
</organism>
<keyword evidence="2" id="KW-1185">Reference proteome</keyword>
<protein>
    <submittedName>
        <fullName evidence="1">Uncharacterized protein</fullName>
    </submittedName>
</protein>
<accession>A0ACC3DV59</accession>